<accession>A0A3P4AVC1</accession>
<proteinExistence type="predicted"/>
<sequence>MMQIHAIHTEDQVRLHVAFFPPADKNRPVVLCTHGVANAFYNTPLWEVAQAIHRLGWGVALFNNRGHDWVSANPIDARWIGAAHERIEDCALDFKAGLDWLNAQGYRNLVIGGHSLGGLKANYALRTLPSGSFKGLAMFSSPRLPDEQVWDWKRHEDILDRCRALSQAGDGRTLMEVEMPTNTPAMRGLMCADTYINKYGPTAVTTVLRDAAGIAVPVFLLAGTKEHPQLAFSADMEKALVNAVSVTRAVIDGADHLYTDKSDQVASAFSDWLEKLFAGDPG</sequence>
<evidence type="ECO:0000259" key="1">
    <source>
        <dbReference type="Pfam" id="PF12697"/>
    </source>
</evidence>
<dbReference type="EMBL" id="UWPJ01000004">
    <property type="protein sequence ID" value="VCU67963.1"/>
    <property type="molecule type" value="Genomic_DNA"/>
</dbReference>
<keyword evidence="3" id="KW-1185">Reference proteome</keyword>
<dbReference type="OrthoDB" id="5672220at2"/>
<feature type="domain" description="AB hydrolase-1" evidence="1">
    <location>
        <begin position="30"/>
        <end position="267"/>
    </location>
</feature>
<evidence type="ECO:0000313" key="2">
    <source>
        <dbReference type="EMBL" id="VCU67963.1"/>
    </source>
</evidence>
<dbReference type="GO" id="GO:0016787">
    <property type="term" value="F:hydrolase activity"/>
    <property type="evidence" value="ECO:0007669"/>
    <property type="project" value="UniProtKB-KW"/>
</dbReference>
<dbReference type="AlphaFoldDB" id="A0A3P4AVC1"/>
<name>A0A3P4AVC1_9BURK</name>
<reference evidence="2 3" key="1">
    <citation type="submission" date="2018-10" db="EMBL/GenBank/DDBJ databases">
        <authorList>
            <person name="Criscuolo A."/>
        </authorList>
    </citation>
    <scope>NUCLEOTIDE SEQUENCE [LARGE SCALE GENOMIC DNA]</scope>
    <source>
        <strain evidence="2">DnA1</strain>
    </source>
</reference>
<dbReference type="Gene3D" id="3.40.50.1820">
    <property type="entry name" value="alpha/beta hydrolase"/>
    <property type="match status" value="1"/>
</dbReference>
<protein>
    <submittedName>
        <fullName evidence="2">Alpha/beta hydrolase family protein</fullName>
    </submittedName>
</protein>
<dbReference type="Pfam" id="PF12697">
    <property type="entry name" value="Abhydrolase_6"/>
    <property type="match status" value="1"/>
</dbReference>
<keyword evidence="2" id="KW-0378">Hydrolase</keyword>
<dbReference type="SUPFAM" id="SSF53474">
    <property type="entry name" value="alpha/beta-Hydrolases"/>
    <property type="match status" value="1"/>
</dbReference>
<gene>
    <name evidence="2" type="ORF">PIGHUM_00009</name>
</gene>
<dbReference type="InterPro" id="IPR029058">
    <property type="entry name" value="AB_hydrolase_fold"/>
</dbReference>
<organism evidence="2 3">
    <name type="scientific">Pigmentiphaga humi</name>
    <dbReference type="NCBI Taxonomy" id="2478468"/>
    <lineage>
        <taxon>Bacteria</taxon>
        <taxon>Pseudomonadati</taxon>
        <taxon>Pseudomonadota</taxon>
        <taxon>Betaproteobacteria</taxon>
        <taxon>Burkholderiales</taxon>
        <taxon>Alcaligenaceae</taxon>
        <taxon>Pigmentiphaga</taxon>
    </lineage>
</organism>
<dbReference type="InterPro" id="IPR000073">
    <property type="entry name" value="AB_hydrolase_1"/>
</dbReference>
<dbReference type="Proteomes" id="UP000277294">
    <property type="component" value="Unassembled WGS sequence"/>
</dbReference>
<evidence type="ECO:0000313" key="3">
    <source>
        <dbReference type="Proteomes" id="UP000277294"/>
    </source>
</evidence>
<dbReference type="RefSeq" id="WP_124077200.1">
    <property type="nucleotide sequence ID" value="NZ_UWPJ01000004.1"/>
</dbReference>